<name>A0ABN9TUH7_9DINO</name>
<dbReference type="Proteomes" id="UP001189429">
    <property type="component" value="Unassembled WGS sequence"/>
</dbReference>
<feature type="non-terminal residue" evidence="1">
    <location>
        <position position="75"/>
    </location>
</feature>
<gene>
    <name evidence="1" type="ORF">PCOR1329_LOCUS42478</name>
</gene>
<reference evidence="1" key="1">
    <citation type="submission" date="2023-10" db="EMBL/GenBank/DDBJ databases">
        <authorList>
            <person name="Chen Y."/>
            <person name="Shah S."/>
            <person name="Dougan E. K."/>
            <person name="Thang M."/>
            <person name="Chan C."/>
        </authorList>
    </citation>
    <scope>NUCLEOTIDE SEQUENCE [LARGE SCALE GENOMIC DNA]</scope>
</reference>
<protein>
    <submittedName>
        <fullName evidence="1">Uncharacterized protein</fullName>
    </submittedName>
</protein>
<dbReference type="EMBL" id="CAUYUJ010015104">
    <property type="protein sequence ID" value="CAK0849899.1"/>
    <property type="molecule type" value="Genomic_DNA"/>
</dbReference>
<sequence length="75" mass="8023">MSDGAIRAVDLAIEGAVSTRGANPSAAAWEELLGTLRAKRAALQSKLLAARQDEAIAKLDELRRDAAQQLPVQKR</sequence>
<accession>A0ABN9TUH7</accession>
<comment type="caution">
    <text evidence="1">The sequence shown here is derived from an EMBL/GenBank/DDBJ whole genome shotgun (WGS) entry which is preliminary data.</text>
</comment>
<organism evidence="1 2">
    <name type="scientific">Prorocentrum cordatum</name>
    <dbReference type="NCBI Taxonomy" id="2364126"/>
    <lineage>
        <taxon>Eukaryota</taxon>
        <taxon>Sar</taxon>
        <taxon>Alveolata</taxon>
        <taxon>Dinophyceae</taxon>
        <taxon>Prorocentrales</taxon>
        <taxon>Prorocentraceae</taxon>
        <taxon>Prorocentrum</taxon>
    </lineage>
</organism>
<keyword evidence="2" id="KW-1185">Reference proteome</keyword>
<evidence type="ECO:0000313" key="2">
    <source>
        <dbReference type="Proteomes" id="UP001189429"/>
    </source>
</evidence>
<proteinExistence type="predicted"/>
<evidence type="ECO:0000313" key="1">
    <source>
        <dbReference type="EMBL" id="CAK0849899.1"/>
    </source>
</evidence>